<proteinExistence type="predicted"/>
<reference evidence="1 2" key="1">
    <citation type="submission" date="2020-08" db="EMBL/GenBank/DDBJ databases">
        <title>Genomic Encyclopedia of Type Strains, Phase IV (KMG-IV): sequencing the most valuable type-strain genomes for metagenomic binning, comparative biology and taxonomic classification.</title>
        <authorList>
            <person name="Goeker M."/>
        </authorList>
    </citation>
    <scope>NUCLEOTIDE SEQUENCE [LARGE SCALE GENOMIC DNA]</scope>
    <source>
        <strain evidence="1 2">DSM 29007</strain>
    </source>
</reference>
<evidence type="ECO:0000313" key="2">
    <source>
        <dbReference type="Proteomes" id="UP000582837"/>
    </source>
</evidence>
<dbReference type="AlphaFoldDB" id="A0A841H2W9"/>
<dbReference type="Gene3D" id="1.10.10.10">
    <property type="entry name" value="Winged helix-like DNA-binding domain superfamily/Winged helix DNA-binding domain"/>
    <property type="match status" value="1"/>
</dbReference>
<sequence length="261" mass="29679">MIDRIEAEQLFVANLHTIERAIGLLGRRAGLDFDETDDVGSWIKTRLIADEYAVFRHWRGNSAFAVFLMVAVSRLFQEYQRINSGRWRPSAVALRLGSVAVRLERLIYAHGYTLPEAISRLQHSEPDLPEERELVRLASLLPDRQPLRQPLRPTLLPLNTEHLSGRTSADDALISKEDRDEQARVVEALQRALTLLDPEDSVILQMRLLRGFSIPDIARVLGVEPKPLYRRIERLISALRPELERAGITSRDVAGLIEAEL</sequence>
<organism evidence="1 2">
    <name type="scientific">Longimicrobium terrae</name>
    <dbReference type="NCBI Taxonomy" id="1639882"/>
    <lineage>
        <taxon>Bacteria</taxon>
        <taxon>Pseudomonadati</taxon>
        <taxon>Gemmatimonadota</taxon>
        <taxon>Longimicrobiia</taxon>
        <taxon>Longimicrobiales</taxon>
        <taxon>Longimicrobiaceae</taxon>
        <taxon>Longimicrobium</taxon>
    </lineage>
</organism>
<comment type="caution">
    <text evidence="1">The sequence shown here is derived from an EMBL/GenBank/DDBJ whole genome shotgun (WGS) entry which is preliminary data.</text>
</comment>
<dbReference type="RefSeq" id="WP_170036535.1">
    <property type="nucleotide sequence ID" value="NZ_JACHOW010000013.1"/>
</dbReference>
<accession>A0A841H2W9</accession>
<dbReference type="Proteomes" id="UP000582837">
    <property type="component" value="Unassembled WGS sequence"/>
</dbReference>
<keyword evidence="2" id="KW-1185">Reference proteome</keyword>
<dbReference type="GO" id="GO:0000428">
    <property type="term" value="C:DNA-directed RNA polymerase complex"/>
    <property type="evidence" value="ECO:0007669"/>
    <property type="project" value="UniProtKB-KW"/>
</dbReference>
<dbReference type="InterPro" id="IPR036388">
    <property type="entry name" value="WH-like_DNA-bd_sf"/>
</dbReference>
<gene>
    <name evidence="1" type="ORF">HNQ61_004006</name>
</gene>
<protein>
    <submittedName>
        <fullName evidence="1">DNA-directed RNA polymerase specialized sigma24 family protein</fullName>
    </submittedName>
</protein>
<keyword evidence="1" id="KW-0240">DNA-directed RNA polymerase</keyword>
<dbReference type="EMBL" id="JACHIA010000014">
    <property type="protein sequence ID" value="MBB6072344.1"/>
    <property type="molecule type" value="Genomic_DNA"/>
</dbReference>
<evidence type="ECO:0000313" key="1">
    <source>
        <dbReference type="EMBL" id="MBB6072344.1"/>
    </source>
</evidence>
<keyword evidence="1" id="KW-0804">Transcription</keyword>
<name>A0A841H2W9_9BACT</name>
<dbReference type="SUPFAM" id="SSF88659">
    <property type="entry name" value="Sigma3 and sigma4 domains of RNA polymerase sigma factors"/>
    <property type="match status" value="1"/>
</dbReference>
<dbReference type="InterPro" id="IPR013324">
    <property type="entry name" value="RNA_pol_sigma_r3/r4-like"/>
</dbReference>